<dbReference type="AlphaFoldDB" id="K0EUT1"/>
<dbReference type="EMBL" id="CP003876">
    <property type="protein sequence ID" value="AFU03553.1"/>
    <property type="molecule type" value="Genomic_DNA"/>
</dbReference>
<keyword evidence="3 6" id="KW-0812">Transmembrane</keyword>
<comment type="subcellular location">
    <subcellularLocation>
        <location evidence="1">Membrane</location>
        <topology evidence="1">Multi-pass membrane protein</topology>
    </subcellularLocation>
</comment>
<feature type="transmembrane region" description="Helical" evidence="6">
    <location>
        <begin position="190"/>
        <end position="212"/>
    </location>
</feature>
<feature type="domain" description="EamA" evidence="7">
    <location>
        <begin position="160"/>
        <end position="289"/>
    </location>
</feature>
<feature type="transmembrane region" description="Helical" evidence="6">
    <location>
        <begin position="130"/>
        <end position="149"/>
    </location>
</feature>
<dbReference type="KEGG" id="nbr:O3I_028020"/>
<dbReference type="RefSeq" id="WP_014986408.1">
    <property type="nucleotide sequence ID" value="NC_018681.1"/>
</dbReference>
<dbReference type="InterPro" id="IPR000620">
    <property type="entry name" value="EamA_dom"/>
</dbReference>
<comment type="similarity">
    <text evidence="2">Belongs to the EamA transporter family.</text>
</comment>
<protein>
    <recommendedName>
        <fullName evidence="7">EamA domain-containing protein</fullName>
    </recommendedName>
</protein>
<dbReference type="STRING" id="1133849.O3I_028020"/>
<accession>K0EUT1</accession>
<feature type="transmembrane region" description="Helical" evidence="6">
    <location>
        <begin position="277"/>
        <end position="294"/>
    </location>
</feature>
<dbReference type="Proteomes" id="UP000006304">
    <property type="component" value="Chromosome"/>
</dbReference>
<dbReference type="HOGENOM" id="CLU_033863_9_2_11"/>
<evidence type="ECO:0000256" key="6">
    <source>
        <dbReference type="SAM" id="Phobius"/>
    </source>
</evidence>
<evidence type="ECO:0000259" key="7">
    <source>
        <dbReference type="Pfam" id="PF00892"/>
    </source>
</evidence>
<feature type="transmembrane region" description="Helical" evidence="6">
    <location>
        <begin position="39"/>
        <end position="61"/>
    </location>
</feature>
<feature type="transmembrane region" description="Helical" evidence="6">
    <location>
        <begin position="155"/>
        <end position="178"/>
    </location>
</feature>
<feature type="transmembrane region" description="Helical" evidence="6">
    <location>
        <begin position="100"/>
        <end position="118"/>
    </location>
</feature>
<dbReference type="InterPro" id="IPR050638">
    <property type="entry name" value="AA-Vitamin_Transporters"/>
</dbReference>
<keyword evidence="9" id="KW-1185">Reference proteome</keyword>
<sequence>MSTTLSTAGRSGLVYLVGAGMLWGTGGLLGTLLGRATGLSPVAVATCRLAVGGLLLVALLAATRRPWPRNPQAWRRIGAVAVLAATFQACYFGAVAASSVSVATLLTIGTSPVVVALLEQLTGRRRLDRRRAGTICLALTGLALLIGVPSDDVDATGLLAGAALAVAAATAFSTVTVINTRPVPGLDAMTTTGLGFTAGALLLAPVAATTGLTFHPSVASFALVLTLGLVPTAIAYTLYFRGLPAAGSGTAAVLALLEPLTGAVLAALLLGERLTPSALAGAAVLTFALVRTATEQTGAARDLT</sequence>
<feature type="transmembrane region" description="Helical" evidence="6">
    <location>
        <begin position="251"/>
        <end position="271"/>
    </location>
</feature>
<dbReference type="InterPro" id="IPR037185">
    <property type="entry name" value="EmrE-like"/>
</dbReference>
<proteinExistence type="inferred from homology"/>
<feature type="transmembrane region" description="Helical" evidence="6">
    <location>
        <begin position="218"/>
        <end position="239"/>
    </location>
</feature>
<reference evidence="8 9" key="1">
    <citation type="journal article" date="2012" name="J. Bacteriol.">
        <title>Complete genome sequence of Nocardia brasiliensis HUJEG-1.</title>
        <authorList>
            <person name="Vera-Cabrera L."/>
            <person name="Ortiz-Lopez R."/>
            <person name="Elizondo-Gonzalez R."/>
            <person name="Perez-Maya A.A."/>
            <person name="Ocampo-Candiani J."/>
        </authorList>
    </citation>
    <scope>NUCLEOTIDE SEQUENCE [LARGE SCALE GENOMIC DNA]</scope>
    <source>
        <strain evidence="9">ATCC 700358</strain>
    </source>
</reference>
<dbReference type="Pfam" id="PF00892">
    <property type="entry name" value="EamA"/>
    <property type="match status" value="2"/>
</dbReference>
<dbReference type="PANTHER" id="PTHR32322:SF2">
    <property type="entry name" value="EAMA DOMAIN-CONTAINING PROTEIN"/>
    <property type="match status" value="1"/>
</dbReference>
<feature type="transmembrane region" description="Helical" evidence="6">
    <location>
        <begin position="73"/>
        <end position="94"/>
    </location>
</feature>
<evidence type="ECO:0000256" key="4">
    <source>
        <dbReference type="ARBA" id="ARBA00022989"/>
    </source>
</evidence>
<dbReference type="PANTHER" id="PTHR32322">
    <property type="entry name" value="INNER MEMBRANE TRANSPORTER"/>
    <property type="match status" value="1"/>
</dbReference>
<evidence type="ECO:0000256" key="1">
    <source>
        <dbReference type="ARBA" id="ARBA00004141"/>
    </source>
</evidence>
<evidence type="ECO:0000256" key="5">
    <source>
        <dbReference type="ARBA" id="ARBA00023136"/>
    </source>
</evidence>
<evidence type="ECO:0000313" key="8">
    <source>
        <dbReference type="EMBL" id="AFU03553.1"/>
    </source>
</evidence>
<feature type="domain" description="EamA" evidence="7">
    <location>
        <begin position="11"/>
        <end position="146"/>
    </location>
</feature>
<keyword evidence="5 6" id="KW-0472">Membrane</keyword>
<dbReference type="eggNOG" id="COG0697">
    <property type="taxonomic scope" value="Bacteria"/>
</dbReference>
<evidence type="ECO:0000256" key="2">
    <source>
        <dbReference type="ARBA" id="ARBA00007362"/>
    </source>
</evidence>
<name>K0EUT1_NOCB7</name>
<feature type="transmembrane region" description="Helical" evidence="6">
    <location>
        <begin position="12"/>
        <end position="33"/>
    </location>
</feature>
<evidence type="ECO:0000256" key="3">
    <source>
        <dbReference type="ARBA" id="ARBA00022692"/>
    </source>
</evidence>
<dbReference type="GO" id="GO:0016020">
    <property type="term" value="C:membrane"/>
    <property type="evidence" value="ECO:0007669"/>
    <property type="project" value="UniProtKB-SubCell"/>
</dbReference>
<gene>
    <name evidence="8" type="ORF">O3I_028020</name>
</gene>
<keyword evidence="4 6" id="KW-1133">Transmembrane helix</keyword>
<organism evidence="8 9">
    <name type="scientific">Nocardia brasiliensis (strain ATCC 700358 / HUJEG-1)</name>
    <dbReference type="NCBI Taxonomy" id="1133849"/>
    <lineage>
        <taxon>Bacteria</taxon>
        <taxon>Bacillati</taxon>
        <taxon>Actinomycetota</taxon>
        <taxon>Actinomycetes</taxon>
        <taxon>Mycobacteriales</taxon>
        <taxon>Nocardiaceae</taxon>
        <taxon>Nocardia</taxon>
    </lineage>
</organism>
<evidence type="ECO:0000313" key="9">
    <source>
        <dbReference type="Proteomes" id="UP000006304"/>
    </source>
</evidence>
<dbReference type="SUPFAM" id="SSF103481">
    <property type="entry name" value="Multidrug resistance efflux transporter EmrE"/>
    <property type="match status" value="2"/>
</dbReference>